<evidence type="ECO:0000256" key="7">
    <source>
        <dbReference type="RuleBase" id="RU004226"/>
    </source>
</evidence>
<name>A0A291R865_AZOFI</name>
<evidence type="ECO:0000256" key="5">
    <source>
        <dbReference type="ARBA" id="ARBA00022884"/>
    </source>
</evidence>
<accession>A0A291R865</accession>
<dbReference type="PANTHER" id="PTHR34811">
    <property type="entry name" value="MATURASE K"/>
    <property type="match status" value="1"/>
</dbReference>
<dbReference type="GO" id="GO:0008380">
    <property type="term" value="P:RNA splicing"/>
    <property type="evidence" value="ECO:0007669"/>
    <property type="project" value="UniProtKB-UniRule"/>
</dbReference>
<comment type="function">
    <text evidence="6 7">Usually encoded in the trnK tRNA gene intron. Probably assists in splicing its own and other chloroplast group II introns.</text>
</comment>
<keyword evidence="7 10" id="KW-0150">Chloroplast</keyword>
<dbReference type="GO" id="GO:0008033">
    <property type="term" value="P:tRNA processing"/>
    <property type="evidence" value="ECO:0007669"/>
    <property type="project" value="UniProtKB-KW"/>
</dbReference>
<dbReference type="InterPro" id="IPR002866">
    <property type="entry name" value="Maturase_MatK"/>
</dbReference>
<feature type="domain" description="Domain X" evidence="8">
    <location>
        <begin position="362"/>
        <end position="465"/>
    </location>
</feature>
<comment type="similarity">
    <text evidence="1 6">Belongs to the intron maturase 2 family. MatK subfamily.</text>
</comment>
<dbReference type="EMBL" id="MF177094">
    <property type="protein sequence ID" value="ATL58644.1"/>
    <property type="molecule type" value="Genomic_DNA"/>
</dbReference>
<dbReference type="GO" id="GO:0006397">
    <property type="term" value="P:mRNA processing"/>
    <property type="evidence" value="ECO:0007669"/>
    <property type="project" value="UniProtKB-KW"/>
</dbReference>
<protein>
    <recommendedName>
        <fullName evidence="6">Maturase K</fullName>
    </recommendedName>
    <alternativeName>
        <fullName evidence="6">Intron maturase</fullName>
    </alternativeName>
</protein>
<feature type="domain" description="Maturase MatK N-terminal" evidence="9">
    <location>
        <begin position="23"/>
        <end position="333"/>
    </location>
</feature>
<dbReference type="AlphaFoldDB" id="A0A291R865"/>
<geneLocation type="chloroplast" evidence="10"/>
<dbReference type="GO" id="GO:0009507">
    <property type="term" value="C:chloroplast"/>
    <property type="evidence" value="ECO:0007669"/>
    <property type="project" value="UniProtKB-SubCell"/>
</dbReference>
<evidence type="ECO:0000313" key="10">
    <source>
        <dbReference type="EMBL" id="ATL58644.1"/>
    </source>
</evidence>
<dbReference type="InterPro" id="IPR024942">
    <property type="entry name" value="Maturase_MatK_N"/>
</dbReference>
<evidence type="ECO:0000259" key="9">
    <source>
        <dbReference type="Pfam" id="PF01824"/>
    </source>
</evidence>
<dbReference type="HAMAP" id="MF_01390">
    <property type="entry name" value="MatK"/>
    <property type="match status" value="1"/>
</dbReference>
<evidence type="ECO:0000256" key="3">
    <source>
        <dbReference type="ARBA" id="ARBA00022664"/>
    </source>
</evidence>
<keyword evidence="4 6" id="KW-0819">tRNA processing</keyword>
<reference evidence="10" key="1">
    <citation type="submission" date="2017-05" db="EMBL/GenBank/DDBJ databases">
        <authorList>
            <person name="Song R."/>
            <person name="Chenine A.L."/>
            <person name="Ruprecht R.M."/>
        </authorList>
    </citation>
    <scope>NUCLEOTIDE SEQUENCE</scope>
</reference>
<evidence type="ECO:0000256" key="1">
    <source>
        <dbReference type="ARBA" id="ARBA00006621"/>
    </source>
</evidence>
<evidence type="ECO:0000256" key="2">
    <source>
        <dbReference type="ARBA" id="ARBA00022640"/>
    </source>
</evidence>
<dbReference type="Pfam" id="PF01824">
    <property type="entry name" value="MatK_N"/>
    <property type="match status" value="1"/>
</dbReference>
<organism evidence="10">
    <name type="scientific">Azolla filiculoides</name>
    <name type="common">Water fern</name>
    <dbReference type="NCBI Taxonomy" id="84609"/>
    <lineage>
        <taxon>Eukaryota</taxon>
        <taxon>Viridiplantae</taxon>
        <taxon>Streptophyta</taxon>
        <taxon>Embryophyta</taxon>
        <taxon>Tracheophyta</taxon>
        <taxon>Polypodiopsida</taxon>
        <taxon>Polypodiidae</taxon>
        <taxon>Salviniales</taxon>
        <taxon>Salviniaceae</taxon>
        <taxon>Azolla</taxon>
    </lineage>
</organism>
<gene>
    <name evidence="6" type="primary">matK</name>
</gene>
<dbReference type="Pfam" id="PF01348">
    <property type="entry name" value="Intron_maturas2"/>
    <property type="match status" value="1"/>
</dbReference>
<evidence type="ECO:0000256" key="4">
    <source>
        <dbReference type="ARBA" id="ARBA00022694"/>
    </source>
</evidence>
<keyword evidence="2 7" id="KW-0934">Plastid</keyword>
<evidence type="ECO:0000259" key="8">
    <source>
        <dbReference type="Pfam" id="PF01348"/>
    </source>
</evidence>
<keyword evidence="5 6" id="KW-0694">RNA-binding</keyword>
<comment type="subcellular location">
    <subcellularLocation>
        <location evidence="6">Plastid</location>
        <location evidence="6">Chloroplast</location>
    </subcellularLocation>
</comment>
<dbReference type="PANTHER" id="PTHR34811:SF1">
    <property type="entry name" value="MATURASE K"/>
    <property type="match status" value="1"/>
</dbReference>
<dbReference type="GO" id="GO:0003723">
    <property type="term" value="F:RNA binding"/>
    <property type="evidence" value="ECO:0007669"/>
    <property type="project" value="UniProtKB-KW"/>
</dbReference>
<keyword evidence="3 6" id="KW-0507">mRNA processing</keyword>
<sequence length="502" mass="58462">MKSGLGPFSNSRDFLMSQRINFNKECFLYSFSFKEDCYLVACKYASCAPKIGKVLQACSIISSKRMIDRMRHQNYYEIVYSESDSNPSRSWGFGPYFHVLSEMICFVLEIYLSSCTAPPTMKKLIVDWKPSRSIHSIFLFLEDRLPKSNNIISIRIPQKVHSESLIRLFRRSIQDAPFLHLLRLALHKYKKISVNSVYLSRNKGRKNIASVPWNFYISEIDSTILFLKNQVHGSQSRPFRSIDWNSITRKGGRTSWYEYRSYGANMRFCLSRFFFHYGRYRNHSILAIGGTKYFARKWIYFLSILLESYSDSCVKYNRVFFERLSKDSFLFLGYNLGFRSIVRRVRVSNAGGEPYFSLFVTNQVFTELPITLMVKLMARKNSCDSAGHPISKSAWVTLPDDDILKRFGHIWRILSVFYGGSTNRDGSRRSRYILRLSCDKTLACKHKSTTRSLQRRFDSETFLDNSVKYNEMTSNLSNAPRSWCMNVIRPAVSTLATSEIQN</sequence>
<evidence type="ECO:0000256" key="6">
    <source>
        <dbReference type="HAMAP-Rule" id="MF_01390"/>
    </source>
</evidence>
<proteinExistence type="inferred from homology"/>
<dbReference type="InterPro" id="IPR024937">
    <property type="entry name" value="Domain_X"/>
</dbReference>